<organism evidence="2 3">
    <name type="scientific">Ajellomyces capsulatus</name>
    <name type="common">Darling's disease fungus</name>
    <name type="synonym">Histoplasma capsulatum</name>
    <dbReference type="NCBI Taxonomy" id="5037"/>
    <lineage>
        <taxon>Eukaryota</taxon>
        <taxon>Fungi</taxon>
        <taxon>Dikarya</taxon>
        <taxon>Ascomycota</taxon>
        <taxon>Pezizomycotina</taxon>
        <taxon>Eurotiomycetes</taxon>
        <taxon>Eurotiomycetidae</taxon>
        <taxon>Onygenales</taxon>
        <taxon>Ajellomycetaceae</taxon>
        <taxon>Histoplasma</taxon>
    </lineage>
</organism>
<evidence type="ECO:0000256" key="1">
    <source>
        <dbReference type="SAM" id="MobiDB-lite"/>
    </source>
</evidence>
<evidence type="ECO:0000313" key="2">
    <source>
        <dbReference type="EMBL" id="QSS66854.1"/>
    </source>
</evidence>
<proteinExistence type="predicted"/>
<feature type="region of interest" description="Disordered" evidence="1">
    <location>
        <begin position="1"/>
        <end position="21"/>
    </location>
</feature>
<name>A0A8A1MQ11_AJECA</name>
<accession>A0A8A1MQ11</accession>
<reference evidence="2" key="1">
    <citation type="submission" date="2021-01" db="EMBL/GenBank/DDBJ databases">
        <title>Chromosome-level genome assembly of a human fungal pathogen reveals clustering of transcriptionally co-regulated genes.</title>
        <authorList>
            <person name="Voorhies M."/>
            <person name="Cohen S."/>
            <person name="Shea T.P."/>
            <person name="Petrus S."/>
            <person name="Munoz J.F."/>
            <person name="Poplawski S."/>
            <person name="Goldman W.E."/>
            <person name="Michael T."/>
            <person name="Cuomo C.A."/>
            <person name="Sil A."/>
            <person name="Beyhan S."/>
        </authorList>
    </citation>
    <scope>NUCLEOTIDE SEQUENCE</scope>
    <source>
        <strain evidence="2">WU24</strain>
    </source>
</reference>
<sequence length="121" mass="13320">MPGKPASRTTTEKREPKKSKVEPVAWGKVAIRSVQIEAGYISSAIYRPGFVSRLSLALKRKEKVQTKANLQLLPPQLLHTSTRIGGNGVHVPHIPVKLPTYPPTLTLRALTPAALLRKTRL</sequence>
<dbReference type="Proteomes" id="UP000663671">
    <property type="component" value="Chromosome 6"/>
</dbReference>
<dbReference type="EMBL" id="CP069116">
    <property type="protein sequence ID" value="QSS66854.1"/>
    <property type="molecule type" value="Genomic_DNA"/>
</dbReference>
<dbReference type="AlphaFoldDB" id="A0A8A1MQ11"/>
<dbReference type="VEuPathDB" id="FungiDB:I7I51_03066"/>
<feature type="compositionally biased region" description="Basic and acidic residues" evidence="1">
    <location>
        <begin position="10"/>
        <end position="21"/>
    </location>
</feature>
<protein>
    <submittedName>
        <fullName evidence="2">Uncharacterized protein</fullName>
    </submittedName>
</protein>
<gene>
    <name evidence="2" type="ORF">I7I51_03066</name>
</gene>
<evidence type="ECO:0000313" key="3">
    <source>
        <dbReference type="Proteomes" id="UP000663671"/>
    </source>
</evidence>